<dbReference type="EC" id="3.4.16.-" evidence="4"/>
<gene>
    <name evidence="6" type="primary">103486960</name>
</gene>
<keyword evidence="5" id="KW-1133">Transmembrane helix</keyword>
<dbReference type="Gene3D" id="6.10.250.940">
    <property type="match status" value="1"/>
</dbReference>
<dbReference type="Gene3D" id="3.40.50.1820">
    <property type="entry name" value="alpha/beta hydrolase"/>
    <property type="match status" value="1"/>
</dbReference>
<comment type="subcellular location">
    <subcellularLocation>
        <location evidence="1">Secreted</location>
    </subcellularLocation>
</comment>
<dbReference type="InterPro" id="IPR001563">
    <property type="entry name" value="Peptidase_S10"/>
</dbReference>
<dbReference type="PROSITE" id="PS00131">
    <property type="entry name" value="CARBOXYPEPT_SER_SER"/>
    <property type="match status" value="1"/>
</dbReference>
<evidence type="ECO:0000256" key="4">
    <source>
        <dbReference type="RuleBase" id="RU361156"/>
    </source>
</evidence>
<dbReference type="PRINTS" id="PR00724">
    <property type="entry name" value="CRBOXYPTASEC"/>
</dbReference>
<dbReference type="SUPFAM" id="SSF53474">
    <property type="entry name" value="alpha/beta-Hydrolases"/>
    <property type="match status" value="1"/>
</dbReference>
<organism evidence="6">
    <name type="scientific">Cucumis melo</name>
    <name type="common">Muskmelon</name>
    <dbReference type="NCBI Taxonomy" id="3656"/>
    <lineage>
        <taxon>Eukaryota</taxon>
        <taxon>Viridiplantae</taxon>
        <taxon>Streptophyta</taxon>
        <taxon>Embryophyta</taxon>
        <taxon>Tracheophyta</taxon>
        <taxon>Spermatophyta</taxon>
        <taxon>Magnoliopsida</taxon>
        <taxon>eudicotyledons</taxon>
        <taxon>Gunneridae</taxon>
        <taxon>Pentapetalae</taxon>
        <taxon>rosids</taxon>
        <taxon>fabids</taxon>
        <taxon>Cucurbitales</taxon>
        <taxon>Cucurbitaceae</taxon>
        <taxon>Benincaseae</taxon>
        <taxon>Cucumis</taxon>
    </lineage>
</organism>
<proteinExistence type="inferred from homology"/>
<dbReference type="InterPro" id="IPR029058">
    <property type="entry name" value="AB_hydrolase_fold"/>
</dbReference>
<dbReference type="GO" id="GO:0004185">
    <property type="term" value="F:serine-type carboxypeptidase activity"/>
    <property type="evidence" value="ECO:0007669"/>
    <property type="project" value="UniProtKB-UniRule"/>
</dbReference>
<protein>
    <recommendedName>
        <fullName evidence="4">Carboxypeptidase</fullName>
        <ecNumber evidence="4">3.4.16.-</ecNumber>
    </recommendedName>
</protein>
<dbReference type="EnsemblPlants" id="MELO3C009828.2.1">
    <property type="protein sequence ID" value="MELO3C009828.2.1"/>
    <property type="gene ID" value="MELO3C009828.2"/>
</dbReference>
<name>A0A1S3B8J4_CUCME</name>
<dbReference type="GO" id="GO:0006508">
    <property type="term" value="P:proteolysis"/>
    <property type="evidence" value="ECO:0007669"/>
    <property type="project" value="UniProtKB-KW"/>
</dbReference>
<dbReference type="AlphaFoldDB" id="A0A1S3B8J4"/>
<dbReference type="InterPro" id="IPR018202">
    <property type="entry name" value="Ser_caboxypep_ser_AS"/>
</dbReference>
<feature type="transmembrane region" description="Helical" evidence="5">
    <location>
        <begin position="12"/>
        <end position="31"/>
    </location>
</feature>
<dbReference type="PANTHER" id="PTHR11802:SF281">
    <property type="entry name" value="CARBOXYPEPTIDASE"/>
    <property type="match status" value="1"/>
</dbReference>
<evidence type="ECO:0000256" key="3">
    <source>
        <dbReference type="ARBA" id="ARBA00022525"/>
    </source>
</evidence>
<keyword evidence="4" id="KW-0645">Protease</keyword>
<keyword evidence="5" id="KW-0812">Transmembrane</keyword>
<comment type="similarity">
    <text evidence="2 4">Belongs to the peptidase S10 family.</text>
</comment>
<dbReference type="Gene3D" id="3.40.50.11320">
    <property type="match status" value="1"/>
</dbReference>
<keyword evidence="4" id="KW-0378">Hydrolase</keyword>
<dbReference type="GO" id="GO:0005576">
    <property type="term" value="C:extracellular region"/>
    <property type="evidence" value="ECO:0007669"/>
    <property type="project" value="UniProtKB-SubCell"/>
</dbReference>
<dbReference type="eggNOG" id="KOG1282">
    <property type="taxonomic scope" value="Eukaryota"/>
</dbReference>
<dbReference type="PANTHER" id="PTHR11802">
    <property type="entry name" value="SERINE PROTEASE FAMILY S10 SERINE CARBOXYPEPTIDASE"/>
    <property type="match status" value="1"/>
</dbReference>
<dbReference type="Gramene" id="MELO3C009828.2.1">
    <property type="protein sequence ID" value="MELO3C009828.2.1"/>
    <property type="gene ID" value="MELO3C009828.2"/>
</dbReference>
<reference evidence="6" key="1">
    <citation type="submission" date="2023-03" db="UniProtKB">
        <authorList>
            <consortium name="EnsemblPlants"/>
        </authorList>
    </citation>
    <scope>IDENTIFICATION</scope>
</reference>
<sequence>MHNCYCKQWRKEGIFGLLMLLLMQKIMFRFGECFEGDLIKSLPGQPIVNFKQYGGYITIDELQSRSLFYYFVEAQSDPSSKPLVLWLNGGPGCSSLGAGAFVENGPFRPKGNVLILNEFSWNNVANVLYLESPAGVGFSFSKNTTFYDTVNDKITAQDNIVFLERWLEKFPEYKNKEFYITGESYAGHYVPQLARLIVQSKLNIKLKAIAIGNPLLEFNTDFNSRGKYLWSHGVISESTFELLNSVCSISQMIRESINGEISDACFSINDLVSQEMSPFINGYAINLDVCSSGDPTQTALSSLHSLTFTKRLGDDQSNPKPTSSTPLPQFSGDAGKVDVCIVNEIEAYLNRVDVQQALHAQLVGVSSWSLCSDILDYDRTNLFIPTINIMGSLVHSGIRVLVYSGDQDSVIPLLGTRTLVNKLAKAMRLNTTLPYSAWFHNHQVGGWVETFGEKNNLSFATIRGAAHQAPYTSPATSLALFTAFLQAKNP</sequence>
<dbReference type="Pfam" id="PF00450">
    <property type="entry name" value="Peptidase_S10"/>
    <property type="match status" value="1"/>
</dbReference>
<accession>A0A1S3B8J4</accession>
<evidence type="ECO:0000256" key="5">
    <source>
        <dbReference type="SAM" id="Phobius"/>
    </source>
</evidence>
<evidence type="ECO:0000256" key="2">
    <source>
        <dbReference type="ARBA" id="ARBA00009431"/>
    </source>
</evidence>
<evidence type="ECO:0000256" key="1">
    <source>
        <dbReference type="ARBA" id="ARBA00004613"/>
    </source>
</evidence>
<keyword evidence="3" id="KW-0964">Secreted</keyword>
<keyword evidence="5" id="KW-0472">Membrane</keyword>
<dbReference type="GO" id="GO:0005773">
    <property type="term" value="C:vacuole"/>
    <property type="evidence" value="ECO:0007669"/>
    <property type="project" value="TreeGrafter"/>
</dbReference>
<keyword evidence="4" id="KW-0121">Carboxypeptidase</keyword>
<evidence type="ECO:0000313" key="6">
    <source>
        <dbReference type="EnsemblPlants" id="MELO3C009828.2.1"/>
    </source>
</evidence>